<protein>
    <submittedName>
        <fullName evidence="2">Uncharacterized protein</fullName>
    </submittedName>
</protein>
<evidence type="ECO:0000313" key="2">
    <source>
        <dbReference type="EMBL" id="KAG2094422.1"/>
    </source>
</evidence>
<dbReference type="EMBL" id="JABBWM010000079">
    <property type="protein sequence ID" value="KAG2094422.1"/>
    <property type="molecule type" value="Genomic_DNA"/>
</dbReference>
<feature type="region of interest" description="Disordered" evidence="1">
    <location>
        <begin position="318"/>
        <end position="343"/>
    </location>
</feature>
<organism evidence="2 3">
    <name type="scientific">Suillus discolor</name>
    <dbReference type="NCBI Taxonomy" id="1912936"/>
    <lineage>
        <taxon>Eukaryota</taxon>
        <taxon>Fungi</taxon>
        <taxon>Dikarya</taxon>
        <taxon>Basidiomycota</taxon>
        <taxon>Agaricomycotina</taxon>
        <taxon>Agaricomycetes</taxon>
        <taxon>Agaricomycetidae</taxon>
        <taxon>Boletales</taxon>
        <taxon>Suillineae</taxon>
        <taxon>Suillaceae</taxon>
        <taxon>Suillus</taxon>
    </lineage>
</organism>
<dbReference type="Proteomes" id="UP000823399">
    <property type="component" value="Unassembled WGS sequence"/>
</dbReference>
<accession>A0A9P7EXZ0</accession>
<dbReference type="GeneID" id="64696492"/>
<feature type="compositionally biased region" description="Basic and acidic residues" evidence="1">
    <location>
        <begin position="325"/>
        <end position="343"/>
    </location>
</feature>
<dbReference type="OrthoDB" id="2675971at2759"/>
<name>A0A9P7EXZ0_9AGAM</name>
<reference evidence="2" key="1">
    <citation type="journal article" date="2020" name="New Phytol.">
        <title>Comparative genomics reveals dynamic genome evolution in host specialist ectomycorrhizal fungi.</title>
        <authorList>
            <person name="Lofgren L.A."/>
            <person name="Nguyen N.H."/>
            <person name="Vilgalys R."/>
            <person name="Ruytinx J."/>
            <person name="Liao H.L."/>
            <person name="Branco S."/>
            <person name="Kuo A."/>
            <person name="LaButti K."/>
            <person name="Lipzen A."/>
            <person name="Andreopoulos W."/>
            <person name="Pangilinan J."/>
            <person name="Riley R."/>
            <person name="Hundley H."/>
            <person name="Na H."/>
            <person name="Barry K."/>
            <person name="Grigoriev I.V."/>
            <person name="Stajich J.E."/>
            <person name="Kennedy P.G."/>
        </authorList>
    </citation>
    <scope>NUCLEOTIDE SEQUENCE</scope>
    <source>
        <strain evidence="2">FC423</strain>
    </source>
</reference>
<dbReference type="RefSeq" id="XP_041287542.1">
    <property type="nucleotide sequence ID" value="XM_041434233.1"/>
</dbReference>
<comment type="caution">
    <text evidence="2">The sequence shown here is derived from an EMBL/GenBank/DDBJ whole genome shotgun (WGS) entry which is preliminary data.</text>
</comment>
<gene>
    <name evidence="2" type="ORF">F5147DRAFT_657180</name>
</gene>
<evidence type="ECO:0000256" key="1">
    <source>
        <dbReference type="SAM" id="MobiDB-lite"/>
    </source>
</evidence>
<sequence>MTTPDTEVRCFSQRVANGIYDRVSEAITNLGKDGLGKADFGIDWTTTVQDNYSGTNWSYVNTKDGRPFRTNIIGQIATSTQIKNIPLGDSDTVKWKWALSKPTMCSPNLADIWENQLTSIEDWITKEKKRAAMGSKINVCIAKSANDLQYADLIMLTSQRIYEKPEGKNASHDTTPRRTKRKITSEDNMSLQVLYTTHESFQTTSGTYFQLQQNKLKQLNLYDTTENGLKLIPMHETYSKLRPGTLVLAVCDAHMYNMIQNGQPTSTFQLSVQAMKVLDPSDEPVEEHFIPILSTTSVDLSKDDSAIAGFSTFDVAMNPAKKSKHADGQRHKGGKGKEKEKVD</sequence>
<evidence type="ECO:0000313" key="3">
    <source>
        <dbReference type="Proteomes" id="UP000823399"/>
    </source>
</evidence>
<proteinExistence type="predicted"/>
<dbReference type="AlphaFoldDB" id="A0A9P7EXZ0"/>
<keyword evidence="3" id="KW-1185">Reference proteome</keyword>